<comment type="caution">
    <text evidence="1">The sequence shown here is derived from an EMBL/GenBank/DDBJ whole genome shotgun (WGS) entry which is preliminary data.</text>
</comment>
<accession>A0ABS3JLM3</accession>
<name>A0ABS3JLM3_9BACT</name>
<evidence type="ECO:0008006" key="3">
    <source>
        <dbReference type="Google" id="ProtNLM"/>
    </source>
</evidence>
<protein>
    <recommendedName>
        <fullName evidence="3">Acetyltransferase</fullName>
    </recommendedName>
</protein>
<dbReference type="Proteomes" id="UP000664628">
    <property type="component" value="Unassembled WGS sequence"/>
</dbReference>
<reference evidence="1 2" key="1">
    <citation type="submission" date="2021-03" db="EMBL/GenBank/DDBJ databases">
        <title>Fibrella sp. HMF5405 genome sequencing and assembly.</title>
        <authorList>
            <person name="Kang H."/>
            <person name="Kim H."/>
            <person name="Bae S."/>
            <person name="Joh K."/>
        </authorList>
    </citation>
    <scope>NUCLEOTIDE SEQUENCE [LARGE SCALE GENOMIC DNA]</scope>
    <source>
        <strain evidence="1 2">HMF5405</strain>
    </source>
</reference>
<gene>
    <name evidence="1" type="ORF">J2I46_20075</name>
</gene>
<evidence type="ECO:0000313" key="2">
    <source>
        <dbReference type="Proteomes" id="UP000664628"/>
    </source>
</evidence>
<dbReference type="RefSeq" id="WP_207330842.1">
    <property type="nucleotide sequence ID" value="NZ_JAFMYW010000006.1"/>
</dbReference>
<proteinExistence type="predicted"/>
<organism evidence="1 2">
    <name type="scientific">Fibrella forsythiae</name>
    <dbReference type="NCBI Taxonomy" id="2817061"/>
    <lineage>
        <taxon>Bacteria</taxon>
        <taxon>Pseudomonadati</taxon>
        <taxon>Bacteroidota</taxon>
        <taxon>Cytophagia</taxon>
        <taxon>Cytophagales</taxon>
        <taxon>Spirosomataceae</taxon>
        <taxon>Fibrella</taxon>
    </lineage>
</organism>
<sequence length="112" mass="12683">MQNQSQPVELWAIIELFGHQKMAGKISEHVLAGNFIRIDVPATTRQPAYSRMVNPSAIYAINPVSETIAQAMAEQYQTKPLETWDIQEMYKRLQASLPAHKASGEYYVDSED</sequence>
<keyword evidence="2" id="KW-1185">Reference proteome</keyword>
<evidence type="ECO:0000313" key="1">
    <source>
        <dbReference type="EMBL" id="MBO0950900.1"/>
    </source>
</evidence>
<dbReference type="EMBL" id="JAFMYW010000006">
    <property type="protein sequence ID" value="MBO0950900.1"/>
    <property type="molecule type" value="Genomic_DNA"/>
</dbReference>